<dbReference type="Pfam" id="PF13358">
    <property type="entry name" value="DDE_3"/>
    <property type="match status" value="1"/>
</dbReference>
<sequence>MSLVKKYREVLTTEQREELSLMISTGKASARELTHARILLKADQGQVGPAWSDKQIQEALDISAVTVARVRKRCAQVGVQEAIVPASVQRVRQHRLDGTQEAYLIALACSQPPDGYTRWTLRLLAQQLVELGYVETVSHETVRQVLLVNDLKPWIKKQWCIPTRADAEFVYHMEDVLEVYTRPYSPRRPQVCMDEVNTQLLSETREPFPMEPGKPKREDYEYERQGICNVFLACESLSGKRFTMVATRRTKQEWAEFVRRLPDKCYPDAEKIILVMDNLNTHTLAALYEVFPIVKARHLCQRFEVHYTPKHASWLNMAEIELSALDRQCLSQRFASPEVAERHIAAWTTRRNQQQTTIQWRFTAEDASIRLKHLYPSIKD</sequence>
<gene>
    <name evidence="2" type="ORF">KSX_88740</name>
</gene>
<evidence type="ECO:0000313" key="3">
    <source>
        <dbReference type="Proteomes" id="UP000612362"/>
    </source>
</evidence>
<evidence type="ECO:0000313" key="2">
    <source>
        <dbReference type="EMBL" id="GHO50711.1"/>
    </source>
</evidence>
<feature type="domain" description="Tc1-like transposase DDE" evidence="1">
    <location>
        <begin position="191"/>
        <end position="335"/>
    </location>
</feature>
<organism evidence="2 3">
    <name type="scientific">Ktedonospora formicarum</name>
    <dbReference type="NCBI Taxonomy" id="2778364"/>
    <lineage>
        <taxon>Bacteria</taxon>
        <taxon>Bacillati</taxon>
        <taxon>Chloroflexota</taxon>
        <taxon>Ktedonobacteria</taxon>
        <taxon>Ktedonobacterales</taxon>
        <taxon>Ktedonobacteraceae</taxon>
        <taxon>Ktedonospora</taxon>
    </lineage>
</organism>
<reference evidence="2" key="1">
    <citation type="submission" date="2020-10" db="EMBL/GenBank/DDBJ databases">
        <title>Taxonomic study of unclassified bacteria belonging to the class Ktedonobacteria.</title>
        <authorList>
            <person name="Yabe S."/>
            <person name="Wang C.M."/>
            <person name="Zheng Y."/>
            <person name="Sakai Y."/>
            <person name="Cavaletti L."/>
            <person name="Monciardini P."/>
            <person name="Donadio S."/>
        </authorList>
    </citation>
    <scope>NUCLEOTIDE SEQUENCE</scope>
    <source>
        <strain evidence="2">SOSP1-1</strain>
    </source>
</reference>
<dbReference type="AlphaFoldDB" id="A0A8J3MY82"/>
<name>A0A8J3MY82_9CHLR</name>
<comment type="caution">
    <text evidence="2">The sequence shown here is derived from an EMBL/GenBank/DDBJ whole genome shotgun (WGS) entry which is preliminary data.</text>
</comment>
<dbReference type="InterPro" id="IPR009057">
    <property type="entry name" value="Homeodomain-like_sf"/>
</dbReference>
<dbReference type="Proteomes" id="UP000612362">
    <property type="component" value="Unassembled WGS sequence"/>
</dbReference>
<dbReference type="InterPro" id="IPR038717">
    <property type="entry name" value="Tc1-like_DDE_dom"/>
</dbReference>
<evidence type="ECO:0000259" key="1">
    <source>
        <dbReference type="Pfam" id="PF13358"/>
    </source>
</evidence>
<dbReference type="Pfam" id="PF13565">
    <property type="entry name" value="HTH_32"/>
    <property type="match status" value="1"/>
</dbReference>
<protein>
    <submittedName>
        <fullName evidence="2">IS630 family transposase</fullName>
    </submittedName>
</protein>
<dbReference type="EMBL" id="BNJF01000009">
    <property type="protein sequence ID" value="GHO50711.1"/>
    <property type="molecule type" value="Genomic_DNA"/>
</dbReference>
<keyword evidence="3" id="KW-1185">Reference proteome</keyword>
<accession>A0A8J3MY82</accession>
<proteinExistence type="predicted"/>
<dbReference type="SUPFAM" id="SSF46689">
    <property type="entry name" value="Homeodomain-like"/>
    <property type="match status" value="1"/>
</dbReference>
<dbReference type="NCBIfam" id="NF033545">
    <property type="entry name" value="transpos_IS630"/>
    <property type="match status" value="1"/>
</dbReference>
<dbReference type="InterPro" id="IPR047655">
    <property type="entry name" value="Transpos_IS630-like"/>
</dbReference>